<feature type="transmembrane region" description="Helical" evidence="10">
    <location>
        <begin position="35"/>
        <end position="57"/>
    </location>
</feature>
<dbReference type="EMBL" id="JAIFRP010000007">
    <property type="protein sequence ID" value="KAK2587288.1"/>
    <property type="molecule type" value="Genomic_DNA"/>
</dbReference>
<dbReference type="Proteomes" id="UP001258017">
    <property type="component" value="Unassembled WGS sequence"/>
</dbReference>
<dbReference type="GO" id="GO:0007165">
    <property type="term" value="P:signal transduction"/>
    <property type="evidence" value="ECO:0007669"/>
    <property type="project" value="UniProtKB-KW"/>
</dbReference>
<dbReference type="PANTHER" id="PTHR21137:SF35">
    <property type="entry name" value="ODORANT RECEPTOR 19A-RELATED"/>
    <property type="match status" value="1"/>
</dbReference>
<name>A0AAD9RXI1_9HYME</name>
<feature type="transmembrane region" description="Helical" evidence="10">
    <location>
        <begin position="592"/>
        <end position="612"/>
    </location>
</feature>
<dbReference type="GO" id="GO:0005549">
    <property type="term" value="F:odorant binding"/>
    <property type="evidence" value="ECO:0007669"/>
    <property type="project" value="InterPro"/>
</dbReference>
<evidence type="ECO:0000256" key="4">
    <source>
        <dbReference type="ARBA" id="ARBA00022692"/>
    </source>
</evidence>
<reference evidence="11" key="2">
    <citation type="journal article" date="2023" name="Commun. Biol.">
        <title>Intrasexual cuticular hydrocarbon dimorphism in a wasp sheds light on hydrocarbon biosynthesis genes in Hymenoptera.</title>
        <authorList>
            <person name="Moris V.C."/>
            <person name="Podsiadlowski L."/>
            <person name="Martin S."/>
            <person name="Oeyen J.P."/>
            <person name="Donath A."/>
            <person name="Petersen M."/>
            <person name="Wilbrandt J."/>
            <person name="Misof B."/>
            <person name="Liedtke D."/>
            <person name="Thamm M."/>
            <person name="Scheiner R."/>
            <person name="Schmitt T."/>
            <person name="Niehuis O."/>
        </authorList>
    </citation>
    <scope>NUCLEOTIDE SEQUENCE</scope>
    <source>
        <strain evidence="11">GBR_01_08_01A</strain>
    </source>
</reference>
<evidence type="ECO:0000256" key="5">
    <source>
        <dbReference type="ARBA" id="ARBA00022725"/>
    </source>
</evidence>
<evidence type="ECO:0000256" key="6">
    <source>
        <dbReference type="ARBA" id="ARBA00022989"/>
    </source>
</evidence>
<feature type="transmembrane region" description="Helical" evidence="10">
    <location>
        <begin position="560"/>
        <end position="580"/>
    </location>
</feature>
<feature type="transmembrane region" description="Helical" evidence="10">
    <location>
        <begin position="397"/>
        <end position="416"/>
    </location>
</feature>
<evidence type="ECO:0000313" key="12">
    <source>
        <dbReference type="Proteomes" id="UP001258017"/>
    </source>
</evidence>
<evidence type="ECO:0000256" key="10">
    <source>
        <dbReference type="SAM" id="Phobius"/>
    </source>
</evidence>
<dbReference type="GO" id="GO:0005886">
    <property type="term" value="C:plasma membrane"/>
    <property type="evidence" value="ECO:0007669"/>
    <property type="project" value="UniProtKB-SubCell"/>
</dbReference>
<dbReference type="InterPro" id="IPR004117">
    <property type="entry name" value="7tm6_olfct_rcpt"/>
</dbReference>
<evidence type="ECO:0000256" key="3">
    <source>
        <dbReference type="ARBA" id="ARBA00022606"/>
    </source>
</evidence>
<comment type="caution">
    <text evidence="11">The sequence shown here is derived from an EMBL/GenBank/DDBJ whole genome shotgun (WGS) entry which is preliminary data.</text>
</comment>
<keyword evidence="7 10" id="KW-0472">Membrane</keyword>
<dbReference type="GO" id="GO:0004984">
    <property type="term" value="F:olfactory receptor activity"/>
    <property type="evidence" value="ECO:0007669"/>
    <property type="project" value="InterPro"/>
</dbReference>
<feature type="transmembrane region" description="Helical" evidence="10">
    <location>
        <begin position="63"/>
        <end position="80"/>
    </location>
</feature>
<evidence type="ECO:0000256" key="9">
    <source>
        <dbReference type="ARBA" id="ARBA00023224"/>
    </source>
</evidence>
<protein>
    <recommendedName>
        <fullName evidence="13">Odorant receptor</fullName>
    </recommendedName>
</protein>
<evidence type="ECO:0000256" key="2">
    <source>
        <dbReference type="ARBA" id="ARBA00022475"/>
    </source>
</evidence>
<keyword evidence="6 10" id="KW-1133">Transmembrane helix</keyword>
<feature type="transmembrane region" description="Helical" evidence="10">
    <location>
        <begin position="177"/>
        <end position="195"/>
    </location>
</feature>
<evidence type="ECO:0000256" key="7">
    <source>
        <dbReference type="ARBA" id="ARBA00023136"/>
    </source>
</evidence>
<evidence type="ECO:0000313" key="11">
    <source>
        <dbReference type="EMBL" id="KAK2587288.1"/>
    </source>
</evidence>
<dbReference type="Pfam" id="PF02949">
    <property type="entry name" value="7tm_6"/>
    <property type="match status" value="2"/>
</dbReference>
<feature type="transmembrane region" description="Helical" evidence="10">
    <location>
        <begin position="457"/>
        <end position="479"/>
    </location>
</feature>
<feature type="transmembrane region" description="Helical" evidence="10">
    <location>
        <begin position="512"/>
        <end position="539"/>
    </location>
</feature>
<keyword evidence="2" id="KW-1003">Cell membrane</keyword>
<organism evidence="11 12">
    <name type="scientific">Odynerus spinipes</name>
    <dbReference type="NCBI Taxonomy" id="1348599"/>
    <lineage>
        <taxon>Eukaryota</taxon>
        <taxon>Metazoa</taxon>
        <taxon>Ecdysozoa</taxon>
        <taxon>Arthropoda</taxon>
        <taxon>Hexapoda</taxon>
        <taxon>Insecta</taxon>
        <taxon>Pterygota</taxon>
        <taxon>Neoptera</taxon>
        <taxon>Endopterygota</taxon>
        <taxon>Hymenoptera</taxon>
        <taxon>Apocrita</taxon>
        <taxon>Aculeata</taxon>
        <taxon>Vespoidea</taxon>
        <taxon>Vespidae</taxon>
        <taxon>Eumeninae</taxon>
        <taxon>Odynerus</taxon>
    </lineage>
</organism>
<keyword evidence="12" id="KW-1185">Reference proteome</keyword>
<evidence type="ECO:0000256" key="8">
    <source>
        <dbReference type="ARBA" id="ARBA00023170"/>
    </source>
</evidence>
<dbReference type="PANTHER" id="PTHR21137">
    <property type="entry name" value="ODORANT RECEPTOR"/>
    <property type="match status" value="1"/>
</dbReference>
<proteinExistence type="predicted"/>
<comment type="subcellular location">
    <subcellularLocation>
        <location evidence="1">Cell membrane</location>
        <topology evidence="1">Multi-pass membrane protein</topology>
    </subcellularLocation>
</comment>
<evidence type="ECO:0000256" key="1">
    <source>
        <dbReference type="ARBA" id="ARBA00004651"/>
    </source>
</evidence>
<sequence>MDIFERPYYRLNNRLLTLVGLWPYQDGKTRLFRSYFVRAVVLILLSTVLLELCTFYNDAEVMIEAATIAIVIINICMKYYTYHTGMFNMRTLLDNMVDDWRTWTTKEEIEILETYAKKGRFYSVLYATYLYITASLYILLPLISPVMDVIAPLNESRPMDLPIMAQYFIDQEKHYTLIYFHMSFSIFLGMTVFIATDTQFFVFTCHLCGVFSIIGYRLERLLQDESTTDQQEDWFQYVILSIKGHKRAIEFAKIMESSFSYPWLVQCGMNVIDLSITQYRIMELLSFSAEMIKYIAFLIAQLFHIFCLAYFGQQIIDHSSETFFKAYSGPWYDRPIPISKLLLVVMKNSYKPIRLTAGKIFIFSLEGFATIVQTSTSYFMALLSFLEMCTCNGDLDIIMDVGTIFLTTISILTKYYTCQIRRLNMRTLLDSMIIDWRMWNTKEEIEILEEYAKRGHFYSVTYTAYIYTVVLVFVSMPFMSPLMDIIAPLNESRPMELPIMAQYFVNQDEHYAFLYVHMTFTMFLGVTVLTAADSQFFVLTCHLCRHKRAIKFAKLMESSFSYPLLVQCGLIIMALSISLYRMSSLLSVSADLIKYISFLIGQLFHVFCIAYFGQQVIDHSGDIFAKAGPWYNKPMRIRKLLILVMRSSYNPDKLTAGKIFIFSLEGFATIMQTSTSYFMMLSSVR</sequence>
<keyword evidence="5" id="KW-0552">Olfaction</keyword>
<keyword evidence="4 10" id="KW-0812">Transmembrane</keyword>
<accession>A0AAD9RXI1</accession>
<keyword evidence="8" id="KW-0675">Receptor</keyword>
<gene>
    <name evidence="11" type="ORF">KPH14_003013</name>
</gene>
<reference evidence="11" key="1">
    <citation type="submission" date="2021-08" db="EMBL/GenBank/DDBJ databases">
        <authorList>
            <person name="Misof B."/>
            <person name="Oliver O."/>
            <person name="Podsiadlowski L."/>
            <person name="Donath A."/>
            <person name="Peters R."/>
            <person name="Mayer C."/>
            <person name="Rust J."/>
            <person name="Gunkel S."/>
            <person name="Lesny P."/>
            <person name="Martin S."/>
            <person name="Oeyen J.P."/>
            <person name="Petersen M."/>
            <person name="Panagiotis P."/>
            <person name="Wilbrandt J."/>
            <person name="Tanja T."/>
        </authorList>
    </citation>
    <scope>NUCLEOTIDE SEQUENCE</scope>
    <source>
        <strain evidence="11">GBR_01_08_01A</strain>
        <tissue evidence="11">Thorax + abdomen</tissue>
    </source>
</reference>
<keyword evidence="9" id="KW-0807">Transducer</keyword>
<evidence type="ECO:0008006" key="13">
    <source>
        <dbReference type="Google" id="ProtNLM"/>
    </source>
</evidence>
<dbReference type="AlphaFoldDB" id="A0AAD9RXI1"/>
<feature type="transmembrane region" description="Helical" evidence="10">
    <location>
        <begin position="360"/>
        <end position="385"/>
    </location>
</feature>
<feature type="transmembrane region" description="Helical" evidence="10">
    <location>
        <begin position="124"/>
        <end position="143"/>
    </location>
</feature>
<keyword evidence="3" id="KW-0716">Sensory transduction</keyword>